<comment type="caution">
    <text evidence="3">The sequence shown here is derived from an EMBL/GenBank/DDBJ whole genome shotgun (WGS) entry which is preliminary data.</text>
</comment>
<feature type="region of interest" description="Disordered" evidence="1">
    <location>
        <begin position="114"/>
        <end position="133"/>
    </location>
</feature>
<protein>
    <recommendedName>
        <fullName evidence="5">Secreted protein</fullName>
    </recommendedName>
</protein>
<gene>
    <name evidence="3" type="ORF">Q4I28_005910</name>
</gene>
<reference evidence="3 4" key="1">
    <citation type="submission" date="2024-02" db="EMBL/GenBank/DDBJ databases">
        <title>FIRST GENOME SEQUENCES OF Leishmania (Viannia) shawi, Leishmania (Viannia) lindenbergi AND Leishmania (Viannia) utingensis.</title>
        <authorList>
            <person name="Resadore F."/>
            <person name="Custodio M.G.F."/>
            <person name="Boite M.C."/>
            <person name="Cupolillo E."/>
            <person name="Ferreira G.E.M."/>
        </authorList>
    </citation>
    <scope>NUCLEOTIDE SEQUENCE [LARGE SCALE GENOMIC DNA]</scope>
    <source>
        <strain evidence="3 4">MDAS/BR/1979/M5533</strain>
    </source>
</reference>
<dbReference type="Proteomes" id="UP001501274">
    <property type="component" value="Unassembled WGS sequence"/>
</dbReference>
<keyword evidence="2" id="KW-0732">Signal</keyword>
<evidence type="ECO:0000313" key="3">
    <source>
        <dbReference type="EMBL" id="KAL0520780.1"/>
    </source>
</evidence>
<evidence type="ECO:0000313" key="4">
    <source>
        <dbReference type="Proteomes" id="UP001501274"/>
    </source>
</evidence>
<feature type="signal peptide" evidence="2">
    <location>
        <begin position="1"/>
        <end position="22"/>
    </location>
</feature>
<feature type="chain" id="PRO_5043542652" description="Secreted protein" evidence="2">
    <location>
        <begin position="23"/>
        <end position="133"/>
    </location>
</feature>
<accession>A0AAW3BDE1</accession>
<sequence length="133" mass="14180">MCSAIAACFVRALGVLLRSASASGGVYRPAAWLSSWLAPASHLTHSPLPPCILNVARFPSASLPLRTPLYAAAAHRSSLPPSSPKERKWFSLSLFAFPPPLSLSAHRSTQLPRIDPLCPLPRPRSESGSLSLS</sequence>
<dbReference type="EMBL" id="JBAMZN010000032">
    <property type="protein sequence ID" value="KAL0520780.1"/>
    <property type="molecule type" value="Genomic_DNA"/>
</dbReference>
<feature type="non-terminal residue" evidence="3">
    <location>
        <position position="133"/>
    </location>
</feature>
<dbReference type="AlphaFoldDB" id="A0AAW3BDE1"/>
<organism evidence="3 4">
    <name type="scientific">Leishmania naiffi</name>
    <dbReference type="NCBI Taxonomy" id="5678"/>
    <lineage>
        <taxon>Eukaryota</taxon>
        <taxon>Discoba</taxon>
        <taxon>Euglenozoa</taxon>
        <taxon>Kinetoplastea</taxon>
        <taxon>Metakinetoplastina</taxon>
        <taxon>Trypanosomatida</taxon>
        <taxon>Trypanosomatidae</taxon>
        <taxon>Leishmaniinae</taxon>
        <taxon>Leishmania</taxon>
        <taxon>Leishmania naiffi species complex</taxon>
    </lineage>
</organism>
<evidence type="ECO:0008006" key="5">
    <source>
        <dbReference type="Google" id="ProtNLM"/>
    </source>
</evidence>
<name>A0AAW3BDE1_9TRYP</name>
<evidence type="ECO:0000256" key="2">
    <source>
        <dbReference type="SAM" id="SignalP"/>
    </source>
</evidence>
<keyword evidence="4" id="KW-1185">Reference proteome</keyword>
<proteinExistence type="predicted"/>
<evidence type="ECO:0000256" key="1">
    <source>
        <dbReference type="SAM" id="MobiDB-lite"/>
    </source>
</evidence>